<evidence type="ECO:0000256" key="2">
    <source>
        <dbReference type="ARBA" id="ARBA00004236"/>
    </source>
</evidence>
<feature type="domain" description="Penicillin-binding protein dimerisation" evidence="13">
    <location>
        <begin position="173"/>
        <end position="338"/>
    </location>
</feature>
<dbReference type="PANTHER" id="PTHR30627:SF2">
    <property type="entry name" value="PEPTIDOGLYCAN D,D-TRANSPEPTIDASE MRDA"/>
    <property type="match status" value="1"/>
</dbReference>
<keyword evidence="4" id="KW-1003">Cell membrane</keyword>
<dbReference type="SUPFAM" id="SSF56519">
    <property type="entry name" value="Penicillin binding protein dimerisation domain"/>
    <property type="match status" value="1"/>
</dbReference>
<keyword evidence="11" id="KW-0732">Signal</keyword>
<keyword evidence="6" id="KW-0133">Cell shape</keyword>
<feature type="signal peptide" evidence="11">
    <location>
        <begin position="1"/>
        <end position="23"/>
    </location>
</feature>
<keyword evidence="9" id="KW-0472">Membrane</keyword>
<dbReference type="Gene3D" id="3.10.450.100">
    <property type="entry name" value="NTF2-like, domain 1"/>
    <property type="match status" value="1"/>
</dbReference>
<organism evidence="15 16">
    <name type="scientific">Candidatus Brevifilum fermentans</name>
    <dbReference type="NCBI Taxonomy" id="1986204"/>
    <lineage>
        <taxon>Bacteria</taxon>
        <taxon>Bacillati</taxon>
        <taxon>Chloroflexota</taxon>
        <taxon>Anaerolineae</taxon>
        <taxon>Anaerolineales</taxon>
        <taxon>Anaerolineaceae</taxon>
        <taxon>Candidatus Brevifilum</taxon>
    </lineage>
</organism>
<dbReference type="InterPro" id="IPR012338">
    <property type="entry name" value="Beta-lactam/transpept-like"/>
</dbReference>
<dbReference type="Gene3D" id="3.90.1310.10">
    <property type="entry name" value="Penicillin-binding protein 2a (Domain 2)"/>
    <property type="match status" value="1"/>
</dbReference>
<dbReference type="InterPro" id="IPR036138">
    <property type="entry name" value="PBP_dimer_sf"/>
</dbReference>
<dbReference type="Gene3D" id="3.30.1390.30">
    <property type="entry name" value="Penicillin-binding protein 2a, domain 3"/>
    <property type="match status" value="1"/>
</dbReference>
<keyword evidence="5" id="KW-0812">Transmembrane</keyword>
<evidence type="ECO:0000256" key="8">
    <source>
        <dbReference type="ARBA" id="ARBA00022989"/>
    </source>
</evidence>
<name>A0A1Y6K3B5_9CHLR</name>
<dbReference type="Proteomes" id="UP000195514">
    <property type="component" value="Chromosome I"/>
</dbReference>
<dbReference type="Pfam" id="PF03717">
    <property type="entry name" value="PBP_dimer"/>
    <property type="match status" value="1"/>
</dbReference>
<dbReference type="OrthoDB" id="9770103at2"/>
<dbReference type="InterPro" id="IPR032710">
    <property type="entry name" value="NTF2-like_dom_sf"/>
</dbReference>
<dbReference type="KEGG" id="abat:CFX1CAM_0292"/>
<comment type="similarity">
    <text evidence="3">Belongs to the transpeptidase family.</text>
</comment>
<protein>
    <submittedName>
        <fullName evidence="15">Putative penicillin-binding protein</fullName>
    </submittedName>
</protein>
<reference evidence="16" key="1">
    <citation type="submission" date="2017-05" db="EMBL/GenBank/DDBJ databases">
        <authorList>
            <person name="Kirkegaard R."/>
            <person name="Mcilroy J S."/>
        </authorList>
    </citation>
    <scope>NUCLEOTIDE SEQUENCE [LARGE SCALE GENOMIC DNA]</scope>
</reference>
<feature type="domain" description="NTF2-like N-terminal transpeptidase" evidence="14">
    <location>
        <begin position="54"/>
        <end position="162"/>
    </location>
</feature>
<accession>A0A1Y6K3B5</accession>
<evidence type="ECO:0000256" key="6">
    <source>
        <dbReference type="ARBA" id="ARBA00022960"/>
    </source>
</evidence>
<dbReference type="RefSeq" id="WP_087861297.1">
    <property type="nucleotide sequence ID" value="NZ_LT859958.1"/>
</dbReference>
<dbReference type="SUPFAM" id="SSF54427">
    <property type="entry name" value="NTF2-like"/>
    <property type="match status" value="1"/>
</dbReference>
<dbReference type="Pfam" id="PF00905">
    <property type="entry name" value="Transpeptidase"/>
    <property type="match status" value="1"/>
</dbReference>
<dbReference type="GO" id="GO:0071972">
    <property type="term" value="F:peptidoglycan L,D-transpeptidase activity"/>
    <property type="evidence" value="ECO:0007669"/>
    <property type="project" value="TreeGrafter"/>
</dbReference>
<dbReference type="EMBL" id="LT859958">
    <property type="protein sequence ID" value="SMX53358.1"/>
    <property type="molecule type" value="Genomic_DNA"/>
</dbReference>
<keyword evidence="16" id="KW-1185">Reference proteome</keyword>
<dbReference type="Pfam" id="PF05223">
    <property type="entry name" value="MecA_N"/>
    <property type="match status" value="1"/>
</dbReference>
<evidence type="ECO:0000259" key="13">
    <source>
        <dbReference type="Pfam" id="PF03717"/>
    </source>
</evidence>
<feature type="domain" description="Penicillin-binding protein transpeptidase" evidence="12">
    <location>
        <begin position="373"/>
        <end position="695"/>
    </location>
</feature>
<evidence type="ECO:0000256" key="7">
    <source>
        <dbReference type="ARBA" id="ARBA00022984"/>
    </source>
</evidence>
<dbReference type="InterPro" id="IPR001460">
    <property type="entry name" value="PCN-bd_Tpept"/>
</dbReference>
<gene>
    <name evidence="15" type="ORF">CFX1CAM_0292</name>
</gene>
<evidence type="ECO:0000256" key="4">
    <source>
        <dbReference type="ARBA" id="ARBA00022475"/>
    </source>
</evidence>
<evidence type="ECO:0000256" key="1">
    <source>
        <dbReference type="ARBA" id="ARBA00004167"/>
    </source>
</evidence>
<evidence type="ECO:0000256" key="5">
    <source>
        <dbReference type="ARBA" id="ARBA00022692"/>
    </source>
</evidence>
<dbReference type="GO" id="GO:0071555">
    <property type="term" value="P:cell wall organization"/>
    <property type="evidence" value="ECO:0007669"/>
    <property type="project" value="UniProtKB-KW"/>
</dbReference>
<dbReference type="GO" id="GO:0008658">
    <property type="term" value="F:penicillin binding"/>
    <property type="evidence" value="ECO:0007669"/>
    <property type="project" value="InterPro"/>
</dbReference>
<evidence type="ECO:0000256" key="11">
    <source>
        <dbReference type="SAM" id="SignalP"/>
    </source>
</evidence>
<dbReference type="GO" id="GO:0005886">
    <property type="term" value="C:plasma membrane"/>
    <property type="evidence" value="ECO:0007669"/>
    <property type="project" value="UniProtKB-SubCell"/>
</dbReference>
<evidence type="ECO:0000259" key="12">
    <source>
        <dbReference type="Pfam" id="PF00905"/>
    </source>
</evidence>
<proteinExistence type="inferred from homology"/>
<dbReference type="PROSITE" id="PS51257">
    <property type="entry name" value="PROKAR_LIPOPROTEIN"/>
    <property type="match status" value="1"/>
</dbReference>
<dbReference type="GO" id="GO:0009252">
    <property type="term" value="P:peptidoglycan biosynthetic process"/>
    <property type="evidence" value="ECO:0007669"/>
    <property type="project" value="UniProtKB-KW"/>
</dbReference>
<evidence type="ECO:0000256" key="10">
    <source>
        <dbReference type="ARBA" id="ARBA00023316"/>
    </source>
</evidence>
<dbReference type="AlphaFoldDB" id="A0A1Y6K3B5"/>
<dbReference type="Gene3D" id="3.40.710.10">
    <property type="entry name" value="DD-peptidase/beta-lactamase superfamily"/>
    <property type="match status" value="1"/>
</dbReference>
<feature type="chain" id="PRO_5013300540" evidence="11">
    <location>
        <begin position="24"/>
        <end position="734"/>
    </location>
</feature>
<keyword evidence="7" id="KW-0573">Peptidoglycan synthesis</keyword>
<dbReference type="SUPFAM" id="SSF56601">
    <property type="entry name" value="beta-lactamase/transpeptidase-like"/>
    <property type="match status" value="1"/>
</dbReference>
<comment type="subcellular location">
    <subcellularLocation>
        <location evidence="2">Cell membrane</location>
    </subcellularLocation>
    <subcellularLocation>
        <location evidence="1">Membrane</location>
        <topology evidence="1">Single-pass membrane protein</topology>
    </subcellularLocation>
</comment>
<dbReference type="GO" id="GO:0046677">
    <property type="term" value="P:response to antibiotic"/>
    <property type="evidence" value="ECO:0007669"/>
    <property type="project" value="InterPro"/>
</dbReference>
<dbReference type="InterPro" id="IPR050515">
    <property type="entry name" value="Beta-lactam/transpept"/>
</dbReference>
<dbReference type="PANTHER" id="PTHR30627">
    <property type="entry name" value="PEPTIDOGLYCAN D,D-TRANSPEPTIDASE"/>
    <property type="match status" value="1"/>
</dbReference>
<dbReference type="InterPro" id="IPR005311">
    <property type="entry name" value="PBP_dimer"/>
</dbReference>
<dbReference type="InterPro" id="IPR007887">
    <property type="entry name" value="MecA_N"/>
</dbReference>
<evidence type="ECO:0000256" key="9">
    <source>
        <dbReference type="ARBA" id="ARBA00023136"/>
    </source>
</evidence>
<keyword evidence="10" id="KW-0961">Cell wall biogenesis/degradation</keyword>
<evidence type="ECO:0000256" key="3">
    <source>
        <dbReference type="ARBA" id="ARBA00007171"/>
    </source>
</evidence>
<keyword evidence="8" id="KW-1133">Transmembrane helix</keyword>
<evidence type="ECO:0000313" key="16">
    <source>
        <dbReference type="Proteomes" id="UP000195514"/>
    </source>
</evidence>
<dbReference type="GO" id="GO:0008360">
    <property type="term" value="P:regulation of cell shape"/>
    <property type="evidence" value="ECO:0007669"/>
    <property type="project" value="UniProtKB-KW"/>
</dbReference>
<evidence type="ECO:0000313" key="15">
    <source>
        <dbReference type="EMBL" id="SMX53358.1"/>
    </source>
</evidence>
<sequence length="734" mass="79778">MKVRARFLLIFACLVLVATTLMAGCLGMGGDWTGQPIWSGKGDVTSAATVQHVLEGFLTDWAVEDYPAMYARLTRLSRDAITLEEFTRIYENFAQTLTLESIQTQVLSTLAEANHAEAAYRVAYYTRLFGILSRDTVATLTREPDGWRIQWETGMLLPDLRGGNRLDFVSQLPSRGRIFDRSGAPLAAYENALAIGVVPGEILPEQAPDLFAALAEISIYSSDSLGRLVESTPDDWYLPVVSLSQAAAVPYLEHLQSFYGVRISEFRSRFYLDGGVAPHALGYMLYIPEELLDDYLRRGYRQDERIGAYGLEAAFEAELAGVHGGSVYVKSTSGQIVSLLATSEPSPGLSITTTLDKTLQTHLQTSLGNLRAAVVVIEVDSGRVLALVSNPHFNPNAFDLTEIDHSMLESYFSDPAQPLFNRATQGQYPLGSIFKVISMSAALESGLYRPDSRFFCGQSMWVCNSVTLYDWTINYGLASGDLSLVEGLMRSCNPWFYRIGESLYNNDQDGFLSEMAYSFGLGALTGIEIAEAPGNIPPVAGSCLNSAQISIGQGEVLVTPLQVAAFFAALANGGTLYRPALVESLSTVTGEKTYTFTPDLQGELPISEKTLAALAEGLRMVVEEQRGTAYGTLQGLEIPVSGKTGTAETPSGTSHAWFAGYTRVNDPDRPDIAVVVLLENAGEGSVMAAPVFRRAVTLYFSDGEDPGGIMPWESEPYVLYQPEPEPADESTTGE</sequence>
<evidence type="ECO:0000259" key="14">
    <source>
        <dbReference type="Pfam" id="PF05223"/>
    </source>
</evidence>